<sequence length="236" mass="26487">MEQNSHQLEKPLFLQGNNNFFANEKILQTPKIMTSIKLCTSHLLNEYANCAISKQIAKLNAKGWPKRAIPHKLNVFSRCHTLRIMQKICTLPGVFLVTFLTACSDPSTIIHESSENSESSQTSLNCIASSPCQSHEITLWNSAETLRPETPFGLFLDTQNPALKVRAAWLEGKSMYMGKIPVFFTLERDSHWSAEVMVGACSDSVMEWQLTIELIGQKAVKVSDKTVTFSLYTTLN</sequence>
<accession>A0A0U3GR27</accession>
<dbReference type="EMBL" id="CP013611">
    <property type="protein sequence ID" value="ALU41651.1"/>
    <property type="molecule type" value="Genomic_DNA"/>
</dbReference>
<reference evidence="1 2" key="1">
    <citation type="submission" date="2015-12" db="EMBL/GenBank/DDBJ databases">
        <title>Complete genome sequence of Pseudoalteromonas rubra SCSIO 6842, harboring a conjugative plasmid.</title>
        <authorList>
            <person name="Li B."/>
            <person name="Wang X."/>
        </authorList>
    </citation>
    <scope>NUCLEOTIDE SEQUENCE [LARGE SCALE GENOMIC DNA]</scope>
    <source>
        <strain evidence="1 2">SCSIO 6842</strain>
    </source>
</reference>
<dbReference type="KEGG" id="prr:AT705_01160"/>
<evidence type="ECO:0000313" key="1">
    <source>
        <dbReference type="EMBL" id="ALU41651.1"/>
    </source>
</evidence>
<name>A0A0U3GR27_9GAMM</name>
<evidence type="ECO:0000313" key="2">
    <source>
        <dbReference type="Proteomes" id="UP000069015"/>
    </source>
</evidence>
<dbReference type="RefSeq" id="WP_058795137.1">
    <property type="nucleotide sequence ID" value="NZ_CP013611.1"/>
</dbReference>
<gene>
    <name evidence="1" type="ORF">AT705_01160</name>
</gene>
<proteinExistence type="predicted"/>
<dbReference type="AlphaFoldDB" id="A0A0U3GR27"/>
<dbReference type="Proteomes" id="UP000069015">
    <property type="component" value="Chromosome 1"/>
</dbReference>
<protein>
    <submittedName>
        <fullName evidence="1">Uncharacterized protein</fullName>
    </submittedName>
</protein>
<organism evidence="1 2">
    <name type="scientific">Pseudoalteromonas rubra</name>
    <dbReference type="NCBI Taxonomy" id="43658"/>
    <lineage>
        <taxon>Bacteria</taxon>
        <taxon>Pseudomonadati</taxon>
        <taxon>Pseudomonadota</taxon>
        <taxon>Gammaproteobacteria</taxon>
        <taxon>Alteromonadales</taxon>
        <taxon>Pseudoalteromonadaceae</taxon>
        <taxon>Pseudoalteromonas</taxon>
    </lineage>
</organism>